<accession>A0A128FA34</accession>
<dbReference type="EMBL" id="FIZX01000002">
    <property type="protein sequence ID" value="CZF83214.1"/>
    <property type="molecule type" value="Genomic_DNA"/>
</dbReference>
<dbReference type="RefSeq" id="WP_062665470.1">
    <property type="nucleotide sequence ID" value="NZ_FIZX01000002.1"/>
</dbReference>
<dbReference type="Pfam" id="PF06267">
    <property type="entry name" value="DUF1028"/>
    <property type="match status" value="1"/>
</dbReference>
<dbReference type="Proteomes" id="UP000071641">
    <property type="component" value="Unassembled WGS sequence"/>
</dbReference>
<evidence type="ECO:0000313" key="2">
    <source>
        <dbReference type="Proteomes" id="UP000071641"/>
    </source>
</evidence>
<organism evidence="1 2">
    <name type="scientific">Grimontia celer</name>
    <dbReference type="NCBI Taxonomy" id="1796497"/>
    <lineage>
        <taxon>Bacteria</taxon>
        <taxon>Pseudomonadati</taxon>
        <taxon>Pseudomonadota</taxon>
        <taxon>Gammaproteobacteria</taxon>
        <taxon>Vibrionales</taxon>
        <taxon>Vibrionaceae</taxon>
        <taxon>Grimontia</taxon>
    </lineage>
</organism>
<dbReference type="AlphaFoldDB" id="A0A128FA34"/>
<sequence length="217" mass="22852">MTYSILARDPETGSIGAAAATGALCVGGWVIRGDLRAGMSASQGAKPNTLWGEDVLSQMAAGSTASSAVNAVTSVDSGAAYRQLAALDLHGNGAVHTGSENGLAHGSLVENNVVVCGNLLSDTKVLDAMMLAFKNSQLGFEERLLAALFAAERSGGDYRGLMSAALLIYKPDSPPTTLRIDYHDSPLLALRTLYEKHCDPDYQAWRATLPTLEQPER</sequence>
<dbReference type="PANTHER" id="PTHR39328">
    <property type="entry name" value="BLL2871 PROTEIN"/>
    <property type="match status" value="1"/>
</dbReference>
<name>A0A128FA34_9GAMM</name>
<protein>
    <recommendedName>
        <fullName evidence="3">DUF1028 domain-containing protein</fullName>
    </recommendedName>
</protein>
<evidence type="ECO:0008006" key="3">
    <source>
        <dbReference type="Google" id="ProtNLM"/>
    </source>
</evidence>
<dbReference type="OrthoDB" id="9790012at2"/>
<dbReference type="SUPFAM" id="SSF56235">
    <property type="entry name" value="N-terminal nucleophile aminohydrolases (Ntn hydrolases)"/>
    <property type="match status" value="1"/>
</dbReference>
<dbReference type="InterPro" id="IPR010430">
    <property type="entry name" value="DUF1028"/>
</dbReference>
<dbReference type="STRING" id="1796497.GCE9029_03700"/>
<evidence type="ECO:0000313" key="1">
    <source>
        <dbReference type="EMBL" id="CZF83214.1"/>
    </source>
</evidence>
<reference evidence="2" key="1">
    <citation type="submission" date="2016-02" db="EMBL/GenBank/DDBJ databases">
        <authorList>
            <person name="Rodrigo-Torres Lidia"/>
            <person name="Arahal R.David."/>
        </authorList>
    </citation>
    <scope>NUCLEOTIDE SEQUENCE [LARGE SCALE GENOMIC DNA]</scope>
    <source>
        <strain evidence="2">CECT 9029</strain>
    </source>
</reference>
<proteinExistence type="predicted"/>
<gene>
    <name evidence="1" type="ORF">GCE9029_03700</name>
</gene>
<dbReference type="PANTHER" id="PTHR39328:SF1">
    <property type="entry name" value="BLL2871 PROTEIN"/>
    <property type="match status" value="1"/>
</dbReference>
<dbReference type="InterPro" id="IPR029055">
    <property type="entry name" value="Ntn_hydrolases_N"/>
</dbReference>
<keyword evidence="2" id="KW-1185">Reference proteome</keyword>
<dbReference type="Gene3D" id="3.60.20.10">
    <property type="entry name" value="Glutamine Phosphoribosylpyrophosphate, subunit 1, domain 1"/>
    <property type="match status" value="1"/>
</dbReference>